<accession>A0ABY8C8V3</accession>
<sequence>MRVSTLPGLVGSLVYKYLHWLMTQLLNVSFGINRLDPSQNAR</sequence>
<reference evidence="1 2" key="1">
    <citation type="submission" date="2022-06" db="EMBL/GenBank/DDBJ databases">
        <title>Thiomicrohabdus sp. nov, an obligately chemolithoautotrophic, sulfur-oxidizing bacterium isolated from beach of Guanyin Mountain. Amoy.</title>
        <authorList>
            <person name="Zhu H."/>
        </authorList>
    </citation>
    <scope>NUCLEOTIDE SEQUENCE [LARGE SCALE GENOMIC DNA]</scope>
    <source>
        <strain evidence="1 2">XGS-01</strain>
    </source>
</reference>
<organism evidence="1 2">
    <name type="scientific">Thiomicrorhabdus lithotrophica</name>
    <dbReference type="NCBI Taxonomy" id="2949997"/>
    <lineage>
        <taxon>Bacteria</taxon>
        <taxon>Pseudomonadati</taxon>
        <taxon>Pseudomonadota</taxon>
        <taxon>Gammaproteobacteria</taxon>
        <taxon>Thiotrichales</taxon>
        <taxon>Piscirickettsiaceae</taxon>
        <taxon>Thiomicrorhabdus</taxon>
    </lineage>
</organism>
<dbReference type="EMBL" id="CP102381">
    <property type="protein sequence ID" value="WEJ61977.1"/>
    <property type="molecule type" value="Genomic_DNA"/>
</dbReference>
<dbReference type="RefSeq" id="WP_275594234.1">
    <property type="nucleotide sequence ID" value="NZ_CP102381.1"/>
</dbReference>
<gene>
    <name evidence="1" type="ORF">NR989_08120</name>
</gene>
<evidence type="ECO:0000313" key="1">
    <source>
        <dbReference type="EMBL" id="WEJ61977.1"/>
    </source>
</evidence>
<protein>
    <submittedName>
        <fullName evidence="1">Uncharacterized protein</fullName>
    </submittedName>
</protein>
<proteinExistence type="predicted"/>
<dbReference type="Proteomes" id="UP001222275">
    <property type="component" value="Chromosome"/>
</dbReference>
<keyword evidence="2" id="KW-1185">Reference proteome</keyword>
<evidence type="ECO:0000313" key="2">
    <source>
        <dbReference type="Proteomes" id="UP001222275"/>
    </source>
</evidence>
<name>A0ABY8C8V3_9GAMM</name>